<dbReference type="GO" id="GO:0004222">
    <property type="term" value="F:metalloendopeptidase activity"/>
    <property type="evidence" value="ECO:0007669"/>
    <property type="project" value="InterPro"/>
</dbReference>
<dbReference type="SUPFAM" id="SSF55486">
    <property type="entry name" value="Metalloproteases ('zincins'), catalytic domain"/>
    <property type="match status" value="2"/>
</dbReference>
<evidence type="ECO:0000256" key="3">
    <source>
        <dbReference type="ARBA" id="ARBA00022723"/>
    </source>
</evidence>
<dbReference type="EMBL" id="KV417482">
    <property type="protein sequence ID" value="KZP33441.1"/>
    <property type="molecule type" value="Genomic_DNA"/>
</dbReference>
<evidence type="ECO:0000313" key="11">
    <source>
        <dbReference type="Proteomes" id="UP000076532"/>
    </source>
</evidence>
<dbReference type="Gene3D" id="1.10.1370.10">
    <property type="entry name" value="Neurolysin, domain 3"/>
    <property type="match status" value="3"/>
</dbReference>
<keyword evidence="3 8" id="KW-0479">Metal-binding</keyword>
<feature type="domain" description="Peptidase M3A/M3B catalytic" evidence="9">
    <location>
        <begin position="208"/>
        <end position="336"/>
    </location>
</feature>
<evidence type="ECO:0000313" key="10">
    <source>
        <dbReference type="EMBL" id="KZP33441.1"/>
    </source>
</evidence>
<evidence type="ECO:0000256" key="5">
    <source>
        <dbReference type="ARBA" id="ARBA00022833"/>
    </source>
</evidence>
<name>A0A166W6M8_9AGAM</name>
<dbReference type="Pfam" id="PF01432">
    <property type="entry name" value="Peptidase_M3"/>
    <property type="match status" value="2"/>
</dbReference>
<dbReference type="InterPro" id="IPR001567">
    <property type="entry name" value="Pept_M3A_M3B_dom"/>
</dbReference>
<dbReference type="PANTHER" id="PTHR11804:SF84">
    <property type="entry name" value="SACCHAROLYSIN"/>
    <property type="match status" value="1"/>
</dbReference>
<dbReference type="GO" id="GO:0046872">
    <property type="term" value="F:metal ion binding"/>
    <property type="evidence" value="ECO:0007669"/>
    <property type="project" value="UniProtKB-UniRule"/>
</dbReference>
<evidence type="ECO:0000256" key="7">
    <source>
        <dbReference type="ARBA" id="ARBA00025208"/>
    </source>
</evidence>
<sequence>MFILALSEKERNGLMALKKDMSQTCLEFSKNFNEEMGFISFPSEELKGLPKDVISGFTKRTEDSNLGALRHYITEVTMVKTAKAATEFLGDLGEKLKPVGTKERETLLALKKEEHEKLGLPFDGEFYAWDYRCYDRVYVEKTLSLYYSLVKEYFPVTVVVPSILEIVSGVQSLCVPPTTLLRHRRKCYQTGIENPRSSGNVVALRNEEASFPELIEKIVQSRYVNIGLFNLRQLFFAKFDLKAHRDKEAEDYTEIWNTLRESVSMVKGPQKSIPGQGSFAHTTGGYDAGYYGYIHSQVFSADMYPTVFRVDPLDPALGKRYRDSILKVGGSREELQVSLHKLWTTEHSDM</sequence>
<organism evidence="10 11">
    <name type="scientific">Athelia psychrophila</name>
    <dbReference type="NCBI Taxonomy" id="1759441"/>
    <lineage>
        <taxon>Eukaryota</taxon>
        <taxon>Fungi</taxon>
        <taxon>Dikarya</taxon>
        <taxon>Basidiomycota</taxon>
        <taxon>Agaricomycotina</taxon>
        <taxon>Agaricomycetes</taxon>
        <taxon>Agaricomycetidae</taxon>
        <taxon>Atheliales</taxon>
        <taxon>Atheliaceae</taxon>
        <taxon>Athelia</taxon>
    </lineage>
</organism>
<dbReference type="OrthoDB" id="534666at2759"/>
<comment type="cofactor">
    <cofactor evidence="8">
        <name>Zn(2+)</name>
        <dbReference type="ChEBI" id="CHEBI:29105"/>
    </cofactor>
    <text evidence="8">Binds 1 zinc ion.</text>
</comment>
<keyword evidence="2 8" id="KW-0645">Protease</keyword>
<evidence type="ECO:0000259" key="9">
    <source>
        <dbReference type="Pfam" id="PF01432"/>
    </source>
</evidence>
<keyword evidence="5 8" id="KW-0862">Zinc</keyword>
<dbReference type="InterPro" id="IPR024079">
    <property type="entry name" value="MetalloPept_cat_dom_sf"/>
</dbReference>
<comment type="similarity">
    <text evidence="1 8">Belongs to the peptidase M3 family.</text>
</comment>
<keyword evidence="4 8" id="KW-0378">Hydrolase</keyword>
<evidence type="ECO:0000256" key="6">
    <source>
        <dbReference type="ARBA" id="ARBA00023049"/>
    </source>
</evidence>
<protein>
    <submittedName>
        <fullName evidence="10">Zincin</fullName>
    </submittedName>
</protein>
<dbReference type="InterPro" id="IPR024077">
    <property type="entry name" value="Neurolysin/TOP_dom2"/>
</dbReference>
<evidence type="ECO:0000256" key="1">
    <source>
        <dbReference type="ARBA" id="ARBA00006040"/>
    </source>
</evidence>
<dbReference type="GO" id="GO:0006518">
    <property type="term" value="P:peptide metabolic process"/>
    <property type="evidence" value="ECO:0007669"/>
    <property type="project" value="TreeGrafter"/>
</dbReference>
<proteinExistence type="inferred from homology"/>
<keyword evidence="11" id="KW-1185">Reference proteome</keyword>
<dbReference type="AlphaFoldDB" id="A0A166W6M8"/>
<dbReference type="STRING" id="436010.A0A166W6M8"/>
<keyword evidence="6 8" id="KW-0482">Metalloprotease</keyword>
<dbReference type="GO" id="GO:0005758">
    <property type="term" value="C:mitochondrial intermembrane space"/>
    <property type="evidence" value="ECO:0007669"/>
    <property type="project" value="TreeGrafter"/>
</dbReference>
<dbReference type="PANTHER" id="PTHR11804">
    <property type="entry name" value="PROTEASE M3 THIMET OLIGOPEPTIDASE-RELATED"/>
    <property type="match status" value="1"/>
</dbReference>
<reference evidence="10 11" key="1">
    <citation type="journal article" date="2016" name="Mol. Biol. Evol.">
        <title>Comparative Genomics of Early-Diverging Mushroom-Forming Fungi Provides Insights into the Origins of Lignocellulose Decay Capabilities.</title>
        <authorList>
            <person name="Nagy L.G."/>
            <person name="Riley R."/>
            <person name="Tritt A."/>
            <person name="Adam C."/>
            <person name="Daum C."/>
            <person name="Floudas D."/>
            <person name="Sun H."/>
            <person name="Yadav J.S."/>
            <person name="Pangilinan J."/>
            <person name="Larsson K.H."/>
            <person name="Matsuura K."/>
            <person name="Barry K."/>
            <person name="Labutti K."/>
            <person name="Kuo R."/>
            <person name="Ohm R.A."/>
            <person name="Bhattacharya S.S."/>
            <person name="Shirouzu T."/>
            <person name="Yoshinaga Y."/>
            <person name="Martin F.M."/>
            <person name="Grigoriev I.V."/>
            <person name="Hibbett D.S."/>
        </authorList>
    </citation>
    <scope>NUCLEOTIDE SEQUENCE [LARGE SCALE GENOMIC DNA]</scope>
    <source>
        <strain evidence="10 11">CBS 109695</strain>
    </source>
</reference>
<evidence type="ECO:0000256" key="8">
    <source>
        <dbReference type="RuleBase" id="RU003435"/>
    </source>
</evidence>
<comment type="function">
    <text evidence="7">Cleaves proteins, imported into the mitochondrion, to their mature size. While most mitochondrial precursor proteins are processed to the mature form in one step by mitochondrial processing peptidase (MPP), the sequential cleavage by MIP of an octapeptide after initial processing by MPP is a required step for a subgroup of nuclear-encoded precursor proteins destined for the matrix or the inner membrane.</text>
</comment>
<dbReference type="Proteomes" id="UP000076532">
    <property type="component" value="Unassembled WGS sequence"/>
</dbReference>
<dbReference type="GO" id="GO:0006508">
    <property type="term" value="P:proteolysis"/>
    <property type="evidence" value="ECO:0007669"/>
    <property type="project" value="UniProtKB-KW"/>
</dbReference>
<feature type="domain" description="Peptidase M3A/M3B catalytic" evidence="9">
    <location>
        <begin position="74"/>
        <end position="167"/>
    </location>
</feature>
<dbReference type="Gene3D" id="3.40.390.10">
    <property type="entry name" value="Collagenase (Catalytic Domain)"/>
    <property type="match status" value="1"/>
</dbReference>
<accession>A0A166W6M8</accession>
<gene>
    <name evidence="10" type="ORF">FIBSPDRAFT_943255</name>
</gene>
<dbReference type="InterPro" id="IPR045090">
    <property type="entry name" value="Pept_M3A_M3B"/>
</dbReference>
<evidence type="ECO:0000256" key="4">
    <source>
        <dbReference type="ARBA" id="ARBA00022801"/>
    </source>
</evidence>
<evidence type="ECO:0000256" key="2">
    <source>
        <dbReference type="ARBA" id="ARBA00022670"/>
    </source>
</evidence>